<feature type="domain" description="Cyanophage baseplate Pam3 plug gp18" evidence="1">
    <location>
        <begin position="9"/>
        <end position="105"/>
    </location>
</feature>
<evidence type="ECO:0000313" key="3">
    <source>
        <dbReference type="Proteomes" id="UP000215261"/>
    </source>
</evidence>
<comment type="caution">
    <text evidence="2">The sequence shown here is derived from an EMBL/GenBank/DDBJ whole genome shotgun (WGS) entry which is preliminary data.</text>
</comment>
<dbReference type="EMBL" id="LUGO01000035">
    <property type="protein sequence ID" value="OXS41057.1"/>
    <property type="molecule type" value="Genomic_DNA"/>
</dbReference>
<dbReference type="Proteomes" id="UP000215261">
    <property type="component" value="Unassembled WGS sequence"/>
</dbReference>
<evidence type="ECO:0000313" key="2">
    <source>
        <dbReference type="EMBL" id="OXS41057.1"/>
    </source>
</evidence>
<dbReference type="RefSeq" id="WP_089144857.1">
    <property type="nucleotide sequence ID" value="NZ_BLAM01000017.1"/>
</dbReference>
<dbReference type="InterPro" id="IPR054252">
    <property type="entry name" value="Pam3_gp18"/>
</dbReference>
<evidence type="ECO:0000259" key="1">
    <source>
        <dbReference type="Pfam" id="PF22479"/>
    </source>
</evidence>
<gene>
    <name evidence="2" type="ORF">AYP69_03560</name>
</gene>
<sequence length="108" mass="12369">MAKRYKYDLNLDTLPMMFETDFANYDCSIQINYNEVGDFFTADLYDANGNPIILGEKLVYGKRLWADFVDSRLPAVDLVPLDESGRTTVCNKETFGQTVFLYIDTVVD</sequence>
<organism evidence="2 3">
    <name type="scientific">Ligilactobacillus agilis</name>
    <dbReference type="NCBI Taxonomy" id="1601"/>
    <lineage>
        <taxon>Bacteria</taxon>
        <taxon>Bacillati</taxon>
        <taxon>Bacillota</taxon>
        <taxon>Bacilli</taxon>
        <taxon>Lactobacillales</taxon>
        <taxon>Lactobacillaceae</taxon>
        <taxon>Ligilactobacillus</taxon>
    </lineage>
</organism>
<accession>A0A231QNX5</accession>
<name>A0A231QNX5_9LACO</name>
<reference evidence="2 3" key="1">
    <citation type="submission" date="2016-03" db="EMBL/GenBank/DDBJ databases">
        <title>Sequencing of Lactobacillus Species from Commercial Turkeys.</title>
        <authorList>
            <person name="Johnson T.J."/>
            <person name="Youmans B.P."/>
            <person name="Case K.A."/>
        </authorList>
    </citation>
    <scope>NUCLEOTIDE SEQUENCE [LARGE SCALE GENOMIC DNA]</scope>
    <source>
        <strain evidence="2 3">UMNLA1</strain>
    </source>
</reference>
<proteinExistence type="predicted"/>
<dbReference type="Pfam" id="PF22479">
    <property type="entry name" value="Pam3_gp18"/>
    <property type="match status" value="1"/>
</dbReference>
<protein>
    <recommendedName>
        <fullName evidence="1">Cyanophage baseplate Pam3 plug gp18 domain-containing protein</fullName>
    </recommendedName>
</protein>
<dbReference type="AlphaFoldDB" id="A0A231QNX5"/>